<name>A0A0R2FW32_9LACO</name>
<evidence type="ECO:0000313" key="3">
    <source>
        <dbReference type="EMBL" id="KRN32591.1"/>
    </source>
</evidence>
<dbReference type="AlphaFoldDB" id="A0A0R2FW32"/>
<keyword evidence="1" id="KW-0812">Transmembrane</keyword>
<dbReference type="EMBL" id="JQAT01000002">
    <property type="protein sequence ID" value="KRN28999.1"/>
    <property type="molecule type" value="Genomic_DNA"/>
</dbReference>
<dbReference type="PATRIC" id="fig|81857.3.peg.1219"/>
<reference evidence="4 5" key="1">
    <citation type="journal article" date="2015" name="Genome Announc.">
        <title>Expanding the biotechnology potential of lactobacilli through comparative genomics of 213 strains and associated genera.</title>
        <authorList>
            <person name="Sun Z."/>
            <person name="Harris H.M."/>
            <person name="McCann A."/>
            <person name="Guo C."/>
            <person name="Argimon S."/>
            <person name="Zhang W."/>
            <person name="Yang X."/>
            <person name="Jeffery I.B."/>
            <person name="Cooney J.C."/>
            <person name="Kagawa T.F."/>
            <person name="Liu W."/>
            <person name="Song Y."/>
            <person name="Salvetti E."/>
            <person name="Wrobel A."/>
            <person name="Rasinkangas P."/>
            <person name="Parkhill J."/>
            <person name="Rea M.C."/>
            <person name="O'Sullivan O."/>
            <person name="Ritari J."/>
            <person name="Douillard F.P."/>
            <person name="Paul Ross R."/>
            <person name="Yang R."/>
            <person name="Briner A.E."/>
            <person name="Felis G.E."/>
            <person name="de Vos W.M."/>
            <person name="Barrangou R."/>
            <person name="Klaenhammer T.R."/>
            <person name="Caufield P.W."/>
            <person name="Cui Y."/>
            <person name="Zhang H."/>
            <person name="O'Toole P.W."/>
        </authorList>
    </citation>
    <scope>NUCLEOTIDE SEQUENCE [LARGE SCALE GENOMIC DNA]</scope>
    <source>
        <strain evidence="2 5">ATCC BAA-66</strain>
        <strain evidence="3 4">DSM 13344</strain>
    </source>
</reference>
<evidence type="ECO:0000256" key="1">
    <source>
        <dbReference type="SAM" id="Phobius"/>
    </source>
</evidence>
<protein>
    <submittedName>
        <fullName evidence="3">Uncharacterized protein</fullName>
    </submittedName>
</protein>
<evidence type="ECO:0000313" key="4">
    <source>
        <dbReference type="Proteomes" id="UP000051645"/>
    </source>
</evidence>
<keyword evidence="4" id="KW-1185">Reference proteome</keyword>
<dbReference type="RefSeq" id="WP_057768856.1">
    <property type="nucleotide sequence ID" value="NZ_JQAT01000002.1"/>
</dbReference>
<evidence type="ECO:0000313" key="5">
    <source>
        <dbReference type="Proteomes" id="UP000051751"/>
    </source>
</evidence>
<keyword evidence="1" id="KW-0472">Membrane</keyword>
<dbReference type="Proteomes" id="UP000051645">
    <property type="component" value="Unassembled WGS sequence"/>
</dbReference>
<sequence length="61" mass="6906">MSKRFWIAIAVCAAIFLVVVPMVQIQNGVTVTKAYGVNGAGFLILAIYYYMTDKRDPRHRK</sequence>
<accession>A0A0R2FW32</accession>
<evidence type="ECO:0000313" key="2">
    <source>
        <dbReference type="EMBL" id="KRN28999.1"/>
    </source>
</evidence>
<dbReference type="Proteomes" id="UP000051751">
    <property type="component" value="Unassembled WGS sequence"/>
</dbReference>
<organism evidence="3 4">
    <name type="scientific">Lactobacillus selangorensis</name>
    <dbReference type="NCBI Taxonomy" id="81857"/>
    <lineage>
        <taxon>Bacteria</taxon>
        <taxon>Bacillati</taxon>
        <taxon>Bacillota</taxon>
        <taxon>Bacilli</taxon>
        <taxon>Lactobacillales</taxon>
        <taxon>Lactobacillaceae</taxon>
        <taxon>Lactobacillus</taxon>
    </lineage>
</organism>
<proteinExistence type="predicted"/>
<gene>
    <name evidence="2" type="ORF">IV38_GL001213</name>
    <name evidence="3" type="ORF">IV40_GL000640</name>
</gene>
<feature type="transmembrane region" description="Helical" evidence="1">
    <location>
        <begin position="35"/>
        <end position="51"/>
    </location>
</feature>
<dbReference type="EMBL" id="JQAZ01000002">
    <property type="protein sequence ID" value="KRN32591.1"/>
    <property type="molecule type" value="Genomic_DNA"/>
</dbReference>
<comment type="caution">
    <text evidence="3">The sequence shown here is derived from an EMBL/GenBank/DDBJ whole genome shotgun (WGS) entry which is preliminary data.</text>
</comment>
<keyword evidence="1" id="KW-1133">Transmembrane helix</keyword>